<sequence>MVLLSLITSTGVKAQLKIGDNPTTITKSALLELQSTRQGFLLPRLADTLDINALVPPDGMMIYLDPAAGTGRGLYIRKSGVWQRITTDSSTATTSWNLKGNNLATTNAFLGTLDQRALRIVTNSLERMVIDSVTGDVSIANKLTVTKSITGADSITGQHVFALDTVKAPNLVSTDSLYLTNLQANSAFNEVLVINTATGAVSRRTLDSATFKGFIIGNFDTTGFVTGLEKRAGVGSAKDSLILHAATETLPGGVSVVSQRFAGTKSYRDSVMVSGTGTPNSNLQVAGSLSLNIRTTTSSETIHSDDYTVLANPAATITLTLPDPTGLKGRTYIIKKIGGGLDNAVNVQGNIEGLVNTTYVIYNDYSFIKIQTDGTSWYIIDKQ</sequence>
<evidence type="ECO:0000313" key="1">
    <source>
        <dbReference type="EMBL" id="RFM30315.1"/>
    </source>
</evidence>
<accession>A0A3E1NQV8</accession>
<proteinExistence type="predicted"/>
<dbReference type="EMBL" id="QTJU01000001">
    <property type="protein sequence ID" value="RFM30315.1"/>
    <property type="molecule type" value="Genomic_DNA"/>
</dbReference>
<comment type="caution">
    <text evidence="1">The sequence shown here is derived from an EMBL/GenBank/DDBJ whole genome shotgun (WGS) entry which is preliminary data.</text>
</comment>
<protein>
    <submittedName>
        <fullName evidence="1">Uncharacterized protein</fullName>
    </submittedName>
</protein>
<organism evidence="1 2">
    <name type="scientific">Deminuibacter soli</name>
    <dbReference type="NCBI Taxonomy" id="2291815"/>
    <lineage>
        <taxon>Bacteria</taxon>
        <taxon>Pseudomonadati</taxon>
        <taxon>Bacteroidota</taxon>
        <taxon>Chitinophagia</taxon>
        <taxon>Chitinophagales</taxon>
        <taxon>Chitinophagaceae</taxon>
        <taxon>Deminuibacter</taxon>
    </lineage>
</organism>
<gene>
    <name evidence="1" type="ORF">DXN05_04970</name>
</gene>
<name>A0A3E1NQV8_9BACT</name>
<dbReference type="Proteomes" id="UP000261284">
    <property type="component" value="Unassembled WGS sequence"/>
</dbReference>
<keyword evidence="2" id="KW-1185">Reference proteome</keyword>
<reference evidence="1 2" key="1">
    <citation type="submission" date="2018-08" db="EMBL/GenBank/DDBJ databases">
        <title>Chitinophagaceae sp. K23C18032701, a novel bacterium isolated from forest soil.</title>
        <authorList>
            <person name="Wang C."/>
        </authorList>
    </citation>
    <scope>NUCLEOTIDE SEQUENCE [LARGE SCALE GENOMIC DNA]</scope>
    <source>
        <strain evidence="1 2">K23C18032701</strain>
    </source>
</reference>
<evidence type="ECO:0000313" key="2">
    <source>
        <dbReference type="Proteomes" id="UP000261284"/>
    </source>
</evidence>
<dbReference type="AlphaFoldDB" id="A0A3E1NQV8"/>